<protein>
    <recommendedName>
        <fullName evidence="1">N-acetyltransferase domain-containing protein</fullName>
    </recommendedName>
</protein>
<dbReference type="InterPro" id="IPR000182">
    <property type="entry name" value="GNAT_dom"/>
</dbReference>
<gene>
    <name evidence="2" type="ORF">GCM10007298_16930</name>
</gene>
<organism evidence="2 3">
    <name type="scientific">Williamsia phyllosphaerae</name>
    <dbReference type="NCBI Taxonomy" id="885042"/>
    <lineage>
        <taxon>Bacteria</taxon>
        <taxon>Bacillati</taxon>
        <taxon>Actinomycetota</taxon>
        <taxon>Actinomycetes</taxon>
        <taxon>Mycobacteriales</taxon>
        <taxon>Nocardiaceae</taxon>
        <taxon>Williamsia</taxon>
    </lineage>
</organism>
<evidence type="ECO:0000259" key="1">
    <source>
        <dbReference type="Pfam" id="PF00583"/>
    </source>
</evidence>
<name>A0ABQ1UKZ7_9NOCA</name>
<evidence type="ECO:0000313" key="3">
    <source>
        <dbReference type="Proteomes" id="UP000632454"/>
    </source>
</evidence>
<dbReference type="Pfam" id="PF00583">
    <property type="entry name" value="Acetyltransf_1"/>
    <property type="match status" value="1"/>
</dbReference>
<accession>A0ABQ1UKZ7</accession>
<dbReference type="EMBL" id="BMCS01000001">
    <property type="protein sequence ID" value="GGF21592.1"/>
    <property type="molecule type" value="Genomic_DNA"/>
</dbReference>
<dbReference type="InterPro" id="IPR016181">
    <property type="entry name" value="Acyl_CoA_acyltransferase"/>
</dbReference>
<sequence>MTARRQGGLIYDVAMTDHDRAADRREITNALHSALERRHEVLDAIVEASDRDAAVTAIAELLGTATLGAQAVMGMSFAQLTKDARRANQNELEDLNNQLTFTLSDRPASSGETLGLRPFDGSTDSDIFAARTDEIGSAGDGSGSPAGGLDDEIASAVDRVHAEEAAWFVALEGSDKIGMVFGELIGGEVNVRIWIRPEHRKKGYGTAALRASRTEMASHFPGVPMVIRAPGVST</sequence>
<evidence type="ECO:0000313" key="2">
    <source>
        <dbReference type="EMBL" id="GGF21592.1"/>
    </source>
</evidence>
<feature type="domain" description="N-acetyltransferase" evidence="1">
    <location>
        <begin position="160"/>
        <end position="219"/>
    </location>
</feature>
<dbReference type="CDD" id="cd04301">
    <property type="entry name" value="NAT_SF"/>
    <property type="match status" value="1"/>
</dbReference>
<dbReference type="Proteomes" id="UP000632454">
    <property type="component" value="Unassembled WGS sequence"/>
</dbReference>
<dbReference type="Gene3D" id="3.40.630.30">
    <property type="match status" value="1"/>
</dbReference>
<comment type="caution">
    <text evidence="2">The sequence shown here is derived from an EMBL/GenBank/DDBJ whole genome shotgun (WGS) entry which is preliminary data.</text>
</comment>
<dbReference type="SUPFAM" id="SSF55729">
    <property type="entry name" value="Acyl-CoA N-acyltransferases (Nat)"/>
    <property type="match status" value="1"/>
</dbReference>
<dbReference type="InterPro" id="IPR013757">
    <property type="entry name" value="Topo_IIA_A_a_sf"/>
</dbReference>
<dbReference type="Gene3D" id="1.10.268.10">
    <property type="entry name" value="Topoisomerase, domain 3"/>
    <property type="match status" value="1"/>
</dbReference>
<keyword evidence="3" id="KW-1185">Reference proteome</keyword>
<proteinExistence type="predicted"/>
<reference evidence="3" key="1">
    <citation type="journal article" date="2019" name="Int. J. Syst. Evol. Microbiol.">
        <title>The Global Catalogue of Microorganisms (GCM) 10K type strain sequencing project: providing services to taxonomists for standard genome sequencing and annotation.</title>
        <authorList>
            <consortium name="The Broad Institute Genomics Platform"/>
            <consortium name="The Broad Institute Genome Sequencing Center for Infectious Disease"/>
            <person name="Wu L."/>
            <person name="Ma J."/>
        </authorList>
    </citation>
    <scope>NUCLEOTIDE SEQUENCE [LARGE SCALE GENOMIC DNA]</scope>
    <source>
        <strain evidence="3">CCM 7855</strain>
    </source>
</reference>